<dbReference type="AlphaFoldDB" id="A0A6A4HK90"/>
<name>A0A6A4HK90_9AGAR</name>
<evidence type="ECO:0000313" key="2">
    <source>
        <dbReference type="Proteomes" id="UP000799118"/>
    </source>
</evidence>
<accession>A0A6A4HK90</accession>
<reference evidence="1" key="1">
    <citation type="journal article" date="2019" name="Environ. Microbiol.">
        <title>Fungal ecological strategies reflected in gene transcription - a case study of two litter decomposers.</title>
        <authorList>
            <person name="Barbi F."/>
            <person name="Kohler A."/>
            <person name="Barry K."/>
            <person name="Baskaran P."/>
            <person name="Daum C."/>
            <person name="Fauchery L."/>
            <person name="Ihrmark K."/>
            <person name="Kuo A."/>
            <person name="LaButti K."/>
            <person name="Lipzen A."/>
            <person name="Morin E."/>
            <person name="Grigoriev I.V."/>
            <person name="Henrissat B."/>
            <person name="Lindahl B."/>
            <person name="Martin F."/>
        </authorList>
    </citation>
    <scope>NUCLEOTIDE SEQUENCE</scope>
    <source>
        <strain evidence="1">JB14</strain>
    </source>
</reference>
<proteinExistence type="predicted"/>
<dbReference type="EMBL" id="ML769471">
    <property type="protein sequence ID" value="KAE9399272.1"/>
    <property type="molecule type" value="Genomic_DNA"/>
</dbReference>
<keyword evidence="2" id="KW-1185">Reference proteome</keyword>
<organism evidence="1 2">
    <name type="scientific">Gymnopus androsaceus JB14</name>
    <dbReference type="NCBI Taxonomy" id="1447944"/>
    <lineage>
        <taxon>Eukaryota</taxon>
        <taxon>Fungi</taxon>
        <taxon>Dikarya</taxon>
        <taxon>Basidiomycota</taxon>
        <taxon>Agaricomycotina</taxon>
        <taxon>Agaricomycetes</taxon>
        <taxon>Agaricomycetidae</taxon>
        <taxon>Agaricales</taxon>
        <taxon>Marasmiineae</taxon>
        <taxon>Omphalotaceae</taxon>
        <taxon>Gymnopus</taxon>
    </lineage>
</organism>
<dbReference type="Proteomes" id="UP000799118">
    <property type="component" value="Unassembled WGS sequence"/>
</dbReference>
<sequence length="112" mass="12725">GFVRAEWPLFPSLLSSLLPSLSDLEYIQSYRRHGRVINSTPHPLRSEYYNASRLERFGRTGGGRHYLFFLSESSAKFSSSSSPSLLLSVPPRSPPWLQFDRLVESTLEPVNP</sequence>
<feature type="non-terminal residue" evidence="1">
    <location>
        <position position="1"/>
    </location>
</feature>
<protein>
    <submittedName>
        <fullName evidence="1">Uncharacterized protein</fullName>
    </submittedName>
</protein>
<evidence type="ECO:0000313" key="1">
    <source>
        <dbReference type="EMBL" id="KAE9399272.1"/>
    </source>
</evidence>
<gene>
    <name evidence="1" type="ORF">BT96DRAFT_920232</name>
</gene>